<evidence type="ECO:0000313" key="9">
    <source>
        <dbReference type="EMBL" id="KFM25288.1"/>
    </source>
</evidence>
<feature type="region of interest" description="Disordered" evidence="7">
    <location>
        <begin position="490"/>
        <end position="527"/>
    </location>
</feature>
<feature type="region of interest" description="Disordered" evidence="7">
    <location>
        <begin position="559"/>
        <end position="581"/>
    </location>
</feature>
<evidence type="ECO:0000256" key="7">
    <source>
        <dbReference type="SAM" id="MobiDB-lite"/>
    </source>
</evidence>
<dbReference type="GO" id="GO:0005634">
    <property type="term" value="C:nucleus"/>
    <property type="evidence" value="ECO:0007669"/>
    <property type="project" value="UniProtKB-ARBA"/>
</dbReference>
<dbReference type="eggNOG" id="ENOG502SWHK">
    <property type="taxonomic scope" value="Eukaryota"/>
</dbReference>
<evidence type="ECO:0000256" key="1">
    <source>
        <dbReference type="ARBA" id="ARBA00007416"/>
    </source>
</evidence>
<feature type="region of interest" description="Disordered" evidence="7">
    <location>
        <begin position="594"/>
        <end position="671"/>
    </location>
</feature>
<dbReference type="Pfam" id="PF09733">
    <property type="entry name" value="VEFS-Box"/>
    <property type="match status" value="1"/>
</dbReference>
<keyword evidence="4" id="KW-0862">Zinc</keyword>
<dbReference type="PANTHER" id="PTHR22597:SF0">
    <property type="entry name" value="POLYCOMB PROTEIN SUZ12"/>
    <property type="match status" value="1"/>
</dbReference>
<evidence type="ECO:0000256" key="4">
    <source>
        <dbReference type="ARBA" id="ARBA00022833"/>
    </source>
</evidence>
<feature type="compositionally biased region" description="Acidic residues" evidence="7">
    <location>
        <begin position="605"/>
        <end position="622"/>
    </location>
</feature>
<feature type="compositionally biased region" description="Low complexity" evidence="7">
    <location>
        <begin position="623"/>
        <end position="642"/>
    </location>
</feature>
<evidence type="ECO:0000256" key="6">
    <source>
        <dbReference type="ARBA" id="ARBA00023163"/>
    </source>
</evidence>
<keyword evidence="5" id="KW-0805">Transcription regulation</keyword>
<evidence type="ECO:0000313" key="10">
    <source>
        <dbReference type="Proteomes" id="UP000028924"/>
    </source>
</evidence>
<keyword evidence="2" id="KW-0479">Metal-binding</keyword>
<name>A0A087SHT4_AUXPR</name>
<dbReference type="STRING" id="3075.A0A087SHT4"/>
<dbReference type="AlphaFoldDB" id="A0A087SHT4"/>
<dbReference type="GO" id="GO:0008270">
    <property type="term" value="F:zinc ion binding"/>
    <property type="evidence" value="ECO:0007669"/>
    <property type="project" value="UniProtKB-KW"/>
</dbReference>
<dbReference type="CDD" id="cd21553">
    <property type="entry name" value="VEFS-box_EMF2-like"/>
    <property type="match status" value="1"/>
</dbReference>
<dbReference type="OrthoDB" id="515836at2759"/>
<keyword evidence="10" id="KW-1185">Reference proteome</keyword>
<reference evidence="9 10" key="1">
    <citation type="journal article" date="2014" name="BMC Genomics">
        <title>Oil accumulation mechanisms of the oleaginous microalga Chlorella protothecoides revealed through its genome, transcriptomes, and proteomes.</title>
        <authorList>
            <person name="Gao C."/>
            <person name="Wang Y."/>
            <person name="Shen Y."/>
            <person name="Yan D."/>
            <person name="He X."/>
            <person name="Dai J."/>
            <person name="Wu Q."/>
        </authorList>
    </citation>
    <scope>NUCLEOTIDE SEQUENCE [LARGE SCALE GENOMIC DNA]</scope>
    <source>
        <strain evidence="9 10">0710</strain>
    </source>
</reference>
<feature type="domain" description="Polycomb protein VEFS-Box" evidence="8">
    <location>
        <begin position="700"/>
        <end position="805"/>
    </location>
</feature>
<feature type="region of interest" description="Disordered" evidence="7">
    <location>
        <begin position="419"/>
        <end position="469"/>
    </location>
</feature>
<dbReference type="RefSeq" id="XP_011398180.1">
    <property type="nucleotide sequence ID" value="XM_011399878.1"/>
</dbReference>
<keyword evidence="6" id="KW-0804">Transcription</keyword>
<dbReference type="EMBL" id="KL662114">
    <property type="protein sequence ID" value="KFM25288.1"/>
    <property type="molecule type" value="Genomic_DNA"/>
</dbReference>
<dbReference type="PANTHER" id="PTHR22597">
    <property type="entry name" value="POLYCOMB GROUP PROTEIN"/>
    <property type="match status" value="1"/>
</dbReference>
<accession>A0A087SHT4</accession>
<evidence type="ECO:0000259" key="8">
    <source>
        <dbReference type="Pfam" id="PF09733"/>
    </source>
</evidence>
<dbReference type="GeneID" id="23615359"/>
<evidence type="ECO:0000256" key="2">
    <source>
        <dbReference type="ARBA" id="ARBA00022723"/>
    </source>
</evidence>
<feature type="compositionally biased region" description="Gly residues" evidence="7">
    <location>
        <begin position="429"/>
        <end position="438"/>
    </location>
</feature>
<proteinExistence type="inferred from homology"/>
<evidence type="ECO:0000256" key="5">
    <source>
        <dbReference type="ARBA" id="ARBA00023015"/>
    </source>
</evidence>
<organism evidence="9 10">
    <name type="scientific">Auxenochlorella protothecoides</name>
    <name type="common">Green microalga</name>
    <name type="synonym">Chlorella protothecoides</name>
    <dbReference type="NCBI Taxonomy" id="3075"/>
    <lineage>
        <taxon>Eukaryota</taxon>
        <taxon>Viridiplantae</taxon>
        <taxon>Chlorophyta</taxon>
        <taxon>core chlorophytes</taxon>
        <taxon>Trebouxiophyceae</taxon>
        <taxon>Chlorellales</taxon>
        <taxon>Chlorellaceae</taxon>
        <taxon>Auxenochlorella</taxon>
    </lineage>
</organism>
<feature type="region of interest" description="Disordered" evidence="7">
    <location>
        <begin position="149"/>
        <end position="177"/>
    </location>
</feature>
<dbReference type="Proteomes" id="UP000028924">
    <property type="component" value="Unassembled WGS sequence"/>
</dbReference>
<feature type="compositionally biased region" description="Basic and acidic residues" evidence="7">
    <location>
        <begin position="490"/>
        <end position="499"/>
    </location>
</feature>
<dbReference type="GO" id="GO:0031490">
    <property type="term" value="F:chromatin DNA binding"/>
    <property type="evidence" value="ECO:0007669"/>
    <property type="project" value="TreeGrafter"/>
</dbReference>
<evidence type="ECO:0000256" key="3">
    <source>
        <dbReference type="ARBA" id="ARBA00022771"/>
    </source>
</evidence>
<feature type="compositionally biased region" description="Acidic residues" evidence="7">
    <location>
        <begin position="507"/>
        <end position="520"/>
    </location>
</feature>
<comment type="similarity">
    <text evidence="1">Belongs to the VEFS (VRN2-EMF2-FIS2-SU(Z)12) family.</text>
</comment>
<sequence>MPGLTAEAVAVDLSEYVQIHHFYRQLRERESTKPPTHLRRNLSYRDRSLDPICTELDATHLITLDIGSGALGCTHRSSSILLAAVCLHTQEDDGYVPLHAAVALVPAGQAEHRTQFKLPLSLPAGCSLEQLYCGFDGQPTNWSLGCAERRKRAGSGPPNASPAVRRAGGRKRRRDGGLYWSSSREHASSRLLRLAVAMSAKRMFGSILPTKDVKFGCFPLTDGASGRLQGQLRLWRSRVVLRTSGAFAAFSRSAATGGPEVTVEAAFLLCPVVSLEEGTGAGVHGVGQAFFLSCKGALLAQQPILDWRCPVGGCLMRCRNALALEQHLGASHEYLECWRRSNSPTRHEFYLRPKPAYFDGKGVFVPGDLLHPPPRHLARLLVTSFWGFPFVYHCSRSARARRWQAGRLPLDGEEVEYEAAAKTSAPGQAGQGSCGGRLGAPPTPGACDARQATPTSTPGGRGRSAAGQARCAMTAVPDSVEVVTILSDDERASSGDEIHGGGVAAAEGEDGGGEVGEEEAGGTAEAAGEEEFGKVAVGDEEVAGEAAAEAALVARDAVADEEGGNVAEAAEDGESESLEEGELVEAAWQEGEISAAASDRWEVCDVAEEEDEDSGDAMEAQEAESSGAMEAQEAESSGAMEAQEGEGSGAMEAQEGEGSGAMEEEEGEGSGADVITLEGEGAAEEGRGDSAPGPAAEKCRTYVPLTEEELNGWHDSDDETDDEEWEAATRQTLATSTELDADEQEFALLWNVWLRVHKLYRDADMADTCRAFFAHYVDLQADTPMRRCFVSHLLMLWSYRLLSPEDVQREEGAKSRPVSE</sequence>
<protein>
    <recommendedName>
        <fullName evidence="8">Polycomb protein VEFS-Box domain-containing protein</fullName>
    </recommendedName>
</protein>
<dbReference type="InterPro" id="IPR019135">
    <property type="entry name" value="Polycomb_protein_VEFS-Box"/>
</dbReference>
<keyword evidence="3" id="KW-0863">Zinc-finger</keyword>
<dbReference type="KEGG" id="apro:F751_3968"/>
<gene>
    <name evidence="9" type="ORF">F751_3968</name>
</gene>